<evidence type="ECO:0000313" key="3">
    <source>
        <dbReference type="EMBL" id="MFC5503063.1"/>
    </source>
</evidence>
<sequence length="246" mass="24701">MLQRFVILATVAALGALSLAGCAPHPSPTPSADAARSSATPSASPTPTPTRPALPADVLFQISVNATAPNGAVAHLIETVHAPVAATNSQAADESQLNTECDPGWQDGFSPLRYLVADISTSVISGSWDSKDVVAADMASYPVWTGDQKPYQAFCASALPYIPGAARAVSPVGGGPSDSAGGWAIFRYGFGVPTASDAGASPSAGDVVLSKCAIQLGTAAKSSVFAGTWPTSAQTSNGLSCFFGGT</sequence>
<feature type="region of interest" description="Disordered" evidence="1">
    <location>
        <begin position="24"/>
        <end position="52"/>
    </location>
</feature>
<organism evidence="3 4">
    <name type="scientific">Lysinimonas soli</name>
    <dbReference type="NCBI Taxonomy" id="1074233"/>
    <lineage>
        <taxon>Bacteria</taxon>
        <taxon>Bacillati</taxon>
        <taxon>Actinomycetota</taxon>
        <taxon>Actinomycetes</taxon>
        <taxon>Micrococcales</taxon>
        <taxon>Microbacteriaceae</taxon>
        <taxon>Lysinimonas</taxon>
    </lineage>
</organism>
<dbReference type="RefSeq" id="WP_386740776.1">
    <property type="nucleotide sequence ID" value="NZ_JBHSMG010000003.1"/>
</dbReference>
<feature type="signal peptide" evidence="2">
    <location>
        <begin position="1"/>
        <end position="23"/>
    </location>
</feature>
<keyword evidence="4" id="KW-1185">Reference proteome</keyword>
<feature type="chain" id="PRO_5047500812" description="Septum formation-related domain-containing protein" evidence="2">
    <location>
        <begin position="24"/>
        <end position="246"/>
    </location>
</feature>
<feature type="compositionally biased region" description="Low complexity" evidence="1">
    <location>
        <begin position="30"/>
        <end position="43"/>
    </location>
</feature>
<evidence type="ECO:0000256" key="2">
    <source>
        <dbReference type="SAM" id="SignalP"/>
    </source>
</evidence>
<evidence type="ECO:0000313" key="4">
    <source>
        <dbReference type="Proteomes" id="UP001596039"/>
    </source>
</evidence>
<proteinExistence type="predicted"/>
<evidence type="ECO:0008006" key="5">
    <source>
        <dbReference type="Google" id="ProtNLM"/>
    </source>
</evidence>
<protein>
    <recommendedName>
        <fullName evidence="5">Septum formation-related domain-containing protein</fullName>
    </recommendedName>
</protein>
<dbReference type="EMBL" id="JBHSMG010000003">
    <property type="protein sequence ID" value="MFC5503063.1"/>
    <property type="molecule type" value="Genomic_DNA"/>
</dbReference>
<accession>A0ABW0NUQ9</accession>
<gene>
    <name evidence="3" type="ORF">ACFPJ4_12510</name>
</gene>
<comment type="caution">
    <text evidence="3">The sequence shown here is derived from an EMBL/GenBank/DDBJ whole genome shotgun (WGS) entry which is preliminary data.</text>
</comment>
<keyword evidence="2" id="KW-0732">Signal</keyword>
<name>A0ABW0NUQ9_9MICO</name>
<evidence type="ECO:0000256" key="1">
    <source>
        <dbReference type="SAM" id="MobiDB-lite"/>
    </source>
</evidence>
<dbReference type="PROSITE" id="PS51257">
    <property type="entry name" value="PROKAR_LIPOPROTEIN"/>
    <property type="match status" value="1"/>
</dbReference>
<dbReference type="Proteomes" id="UP001596039">
    <property type="component" value="Unassembled WGS sequence"/>
</dbReference>
<reference evidence="4" key="1">
    <citation type="journal article" date="2019" name="Int. J. Syst. Evol. Microbiol.">
        <title>The Global Catalogue of Microorganisms (GCM) 10K type strain sequencing project: providing services to taxonomists for standard genome sequencing and annotation.</title>
        <authorList>
            <consortium name="The Broad Institute Genomics Platform"/>
            <consortium name="The Broad Institute Genome Sequencing Center for Infectious Disease"/>
            <person name="Wu L."/>
            <person name="Ma J."/>
        </authorList>
    </citation>
    <scope>NUCLEOTIDE SEQUENCE [LARGE SCALE GENOMIC DNA]</scope>
    <source>
        <strain evidence="4">CGMCC 4.6997</strain>
    </source>
</reference>